<evidence type="ECO:0000256" key="3">
    <source>
        <dbReference type="ARBA" id="ARBA00022729"/>
    </source>
</evidence>
<keyword evidence="5" id="KW-0472">Membrane</keyword>
<accession>A0A2J8AJM7</accession>
<keyword evidence="2" id="KW-0812">Transmembrane</keyword>
<dbReference type="InterPro" id="IPR051836">
    <property type="entry name" value="Kremen_rcpt"/>
</dbReference>
<dbReference type="InterPro" id="IPR002889">
    <property type="entry name" value="WSC_carb-bd"/>
</dbReference>
<evidence type="ECO:0000256" key="5">
    <source>
        <dbReference type="ARBA" id="ARBA00023136"/>
    </source>
</evidence>
<feature type="domain" description="WSC" evidence="7">
    <location>
        <begin position="163"/>
        <end position="262"/>
    </location>
</feature>
<dbReference type="EMBL" id="PGGS01000005">
    <property type="protein sequence ID" value="PNH12711.1"/>
    <property type="molecule type" value="Genomic_DNA"/>
</dbReference>
<dbReference type="PROSITE" id="PS51212">
    <property type="entry name" value="WSC"/>
    <property type="match status" value="1"/>
</dbReference>
<dbReference type="GO" id="GO:0005886">
    <property type="term" value="C:plasma membrane"/>
    <property type="evidence" value="ECO:0007669"/>
    <property type="project" value="TreeGrafter"/>
</dbReference>
<protein>
    <submittedName>
        <fullName evidence="8">Kremen protein 1</fullName>
    </submittedName>
</protein>
<proteinExistence type="predicted"/>
<evidence type="ECO:0000313" key="9">
    <source>
        <dbReference type="Proteomes" id="UP000236333"/>
    </source>
</evidence>
<dbReference type="PANTHER" id="PTHR24269:SF16">
    <property type="entry name" value="PROTEIN SLG1"/>
    <property type="match status" value="1"/>
</dbReference>
<evidence type="ECO:0000256" key="4">
    <source>
        <dbReference type="ARBA" id="ARBA00022989"/>
    </source>
</evidence>
<dbReference type="AlphaFoldDB" id="A0A2J8AJM7"/>
<dbReference type="OrthoDB" id="537843at2759"/>
<dbReference type="Pfam" id="PF01822">
    <property type="entry name" value="WSC"/>
    <property type="match status" value="1"/>
</dbReference>
<keyword evidence="6" id="KW-0325">Glycoprotein</keyword>
<evidence type="ECO:0000256" key="1">
    <source>
        <dbReference type="ARBA" id="ARBA00004167"/>
    </source>
</evidence>
<gene>
    <name evidence="8" type="ORF">TSOC_000369</name>
</gene>
<keyword evidence="4" id="KW-1133">Transmembrane helix</keyword>
<reference evidence="8 9" key="1">
    <citation type="journal article" date="2017" name="Mol. Biol. Evol.">
        <title>The 4-celled Tetrabaena socialis nuclear genome reveals the essential components for genetic control of cell number at the origin of multicellularity in the volvocine lineage.</title>
        <authorList>
            <person name="Featherston J."/>
            <person name="Arakaki Y."/>
            <person name="Hanschen E.R."/>
            <person name="Ferris P.J."/>
            <person name="Michod R.E."/>
            <person name="Olson B.J.S.C."/>
            <person name="Nozaki H."/>
            <person name="Durand P.M."/>
        </authorList>
    </citation>
    <scope>NUCLEOTIDE SEQUENCE [LARGE SCALE GENOMIC DNA]</scope>
    <source>
        <strain evidence="8 9">NIES-571</strain>
    </source>
</reference>
<evidence type="ECO:0000259" key="7">
    <source>
        <dbReference type="PROSITE" id="PS51212"/>
    </source>
</evidence>
<comment type="caution">
    <text evidence="8">The sequence shown here is derived from an EMBL/GenBank/DDBJ whole genome shotgun (WGS) entry which is preliminary data.</text>
</comment>
<evidence type="ECO:0000256" key="2">
    <source>
        <dbReference type="ARBA" id="ARBA00022692"/>
    </source>
</evidence>
<evidence type="ECO:0000313" key="8">
    <source>
        <dbReference type="EMBL" id="PNH12711.1"/>
    </source>
</evidence>
<comment type="subcellular location">
    <subcellularLocation>
        <location evidence="1">Membrane</location>
        <topology evidence="1">Single-pass membrane protein</topology>
    </subcellularLocation>
</comment>
<name>A0A2J8AJM7_9CHLO</name>
<keyword evidence="9" id="KW-1185">Reference proteome</keyword>
<sequence length="264" mass="27786">MRAASLFLAPSPAICSNDETSLGSGDVITFSQVRVSHQAYVPFGKWLLEMHDLFTTEANMVQSTDQFIASVRGTVPQGKRPPTDLWILGPNAGDAAYEDDALLVTGPVGMVFAALAVPVPASAIAVGPLPPSDLLNAEQAAGLYLQYVQGQVSGKQYDIAVGTWTFVGCFVDQATVRALPTRLSTSDRALTVQRCASLATAATLQFFGLQGSSCFGGTSLLQAQVYGAATTAECSTACTGDRTQFCGLVTTTRLLSSVYQLQAR</sequence>
<dbReference type="Proteomes" id="UP000236333">
    <property type="component" value="Unassembled WGS sequence"/>
</dbReference>
<keyword evidence="3" id="KW-0732">Signal</keyword>
<evidence type="ECO:0000256" key="6">
    <source>
        <dbReference type="ARBA" id="ARBA00023180"/>
    </source>
</evidence>
<dbReference type="SMART" id="SM00321">
    <property type="entry name" value="WSC"/>
    <property type="match status" value="1"/>
</dbReference>
<organism evidence="8 9">
    <name type="scientific">Tetrabaena socialis</name>
    <dbReference type="NCBI Taxonomy" id="47790"/>
    <lineage>
        <taxon>Eukaryota</taxon>
        <taxon>Viridiplantae</taxon>
        <taxon>Chlorophyta</taxon>
        <taxon>core chlorophytes</taxon>
        <taxon>Chlorophyceae</taxon>
        <taxon>CS clade</taxon>
        <taxon>Chlamydomonadales</taxon>
        <taxon>Tetrabaenaceae</taxon>
        <taxon>Tetrabaena</taxon>
    </lineage>
</organism>
<dbReference type="PANTHER" id="PTHR24269">
    <property type="entry name" value="KREMEN PROTEIN"/>
    <property type="match status" value="1"/>
</dbReference>